<reference evidence="2 3" key="1">
    <citation type="journal article" date="2016" name="Biochim. Biophys. Acta">
        <title>Characterization of red-shifted phycobilisomes isolated from the chlorophyll f-containing cyanobacterium Halomicronema hongdechloris.</title>
        <authorList>
            <person name="Li Y."/>
            <person name="Lin Y."/>
            <person name="Garvey C.J."/>
            <person name="Birch D."/>
            <person name="Corkery R.W."/>
            <person name="Loughlin P.C."/>
            <person name="Scheer H."/>
            <person name="Willows R.D."/>
            <person name="Chen M."/>
        </authorList>
    </citation>
    <scope>NUCLEOTIDE SEQUENCE [LARGE SCALE GENOMIC DNA]</scope>
    <source>
        <strain evidence="2 3">C2206</strain>
    </source>
</reference>
<accession>A0A1Z3HKW2</accession>
<evidence type="ECO:0000313" key="3">
    <source>
        <dbReference type="Proteomes" id="UP000191901"/>
    </source>
</evidence>
<name>A0A1Z3HKW2_9CYAN</name>
<dbReference type="AlphaFoldDB" id="A0A1Z3HKW2"/>
<evidence type="ECO:0008006" key="4">
    <source>
        <dbReference type="Google" id="ProtNLM"/>
    </source>
</evidence>
<keyword evidence="3" id="KW-1185">Reference proteome</keyword>
<sequence>MGNVLIRIQVRATVPVLLLLLAVGCRPRPQPMESVPTDLVEPTLKLPTPTSQPTPDDATALPSPSPTPTTAARPTSPATPPGSAATTTQAAQLPQALTKTWQPQSNVLLTFGALTITANEVRWDSGQASPYEVVASDGNGYLLKLTQAPSFYDTPHPYIRLRLQPDDGASEMEVVFYESEQDARQDAMLMLGSYFAP</sequence>
<evidence type="ECO:0000313" key="2">
    <source>
        <dbReference type="EMBL" id="ASC70938.1"/>
    </source>
</evidence>
<proteinExistence type="predicted"/>
<feature type="compositionally biased region" description="Low complexity" evidence="1">
    <location>
        <begin position="58"/>
        <end position="91"/>
    </location>
</feature>
<evidence type="ECO:0000256" key="1">
    <source>
        <dbReference type="SAM" id="MobiDB-lite"/>
    </source>
</evidence>
<dbReference type="PROSITE" id="PS51257">
    <property type="entry name" value="PROKAR_LIPOPROTEIN"/>
    <property type="match status" value="1"/>
</dbReference>
<feature type="region of interest" description="Disordered" evidence="1">
    <location>
        <begin position="27"/>
        <end position="91"/>
    </location>
</feature>
<dbReference type="KEGG" id="hhg:XM38_018860"/>
<dbReference type="EMBL" id="CP021983">
    <property type="protein sequence ID" value="ASC70938.1"/>
    <property type="molecule type" value="Genomic_DNA"/>
</dbReference>
<protein>
    <recommendedName>
        <fullName evidence="4">Lipoprotein</fullName>
    </recommendedName>
</protein>
<gene>
    <name evidence="2" type="ORF">XM38_018860</name>
</gene>
<dbReference type="Proteomes" id="UP000191901">
    <property type="component" value="Chromosome"/>
</dbReference>
<organism evidence="2 3">
    <name type="scientific">Halomicronema hongdechloris C2206</name>
    <dbReference type="NCBI Taxonomy" id="1641165"/>
    <lineage>
        <taxon>Bacteria</taxon>
        <taxon>Bacillati</taxon>
        <taxon>Cyanobacteriota</taxon>
        <taxon>Cyanophyceae</taxon>
        <taxon>Nodosilineales</taxon>
        <taxon>Nodosilineaceae</taxon>
        <taxon>Halomicronema</taxon>
    </lineage>
</organism>